<name>A0ACB7RT81_HYAAI</name>
<sequence>MAATRRFVSAITTYLVMASVGIIGAAEDELSLQARLTPCDLIRYFDYPCEISHVTTEDGYVLEVDRVPHGRQDNATVPNERNGTRRYPVLFVPVIFSASDVWFFNYPWQSPGTYI</sequence>
<dbReference type="Proteomes" id="UP000821845">
    <property type="component" value="Chromosome 8"/>
</dbReference>
<dbReference type="EMBL" id="CM023488">
    <property type="protein sequence ID" value="KAH6925017.1"/>
    <property type="molecule type" value="Genomic_DNA"/>
</dbReference>
<proteinExistence type="predicted"/>
<protein>
    <submittedName>
        <fullName evidence="1">Uncharacterized protein</fullName>
    </submittedName>
</protein>
<keyword evidence="2" id="KW-1185">Reference proteome</keyword>
<accession>A0ACB7RT81</accession>
<reference evidence="1" key="1">
    <citation type="submission" date="2020-05" db="EMBL/GenBank/DDBJ databases">
        <title>Large-scale comparative analyses of tick genomes elucidate their genetic diversity and vector capacities.</title>
        <authorList>
            <person name="Jia N."/>
            <person name="Wang J."/>
            <person name="Shi W."/>
            <person name="Du L."/>
            <person name="Sun Y."/>
            <person name="Zhan W."/>
            <person name="Jiang J."/>
            <person name="Wang Q."/>
            <person name="Zhang B."/>
            <person name="Ji P."/>
            <person name="Sakyi L.B."/>
            <person name="Cui X."/>
            <person name="Yuan T."/>
            <person name="Jiang B."/>
            <person name="Yang W."/>
            <person name="Lam T.T.-Y."/>
            <person name="Chang Q."/>
            <person name="Ding S."/>
            <person name="Wang X."/>
            <person name="Zhu J."/>
            <person name="Ruan X."/>
            <person name="Zhao L."/>
            <person name="Wei J."/>
            <person name="Que T."/>
            <person name="Du C."/>
            <person name="Cheng J."/>
            <person name="Dai P."/>
            <person name="Han X."/>
            <person name="Huang E."/>
            <person name="Gao Y."/>
            <person name="Liu J."/>
            <person name="Shao H."/>
            <person name="Ye R."/>
            <person name="Li L."/>
            <person name="Wei W."/>
            <person name="Wang X."/>
            <person name="Wang C."/>
            <person name="Yang T."/>
            <person name="Huo Q."/>
            <person name="Li W."/>
            <person name="Guo W."/>
            <person name="Chen H."/>
            <person name="Zhou L."/>
            <person name="Ni X."/>
            <person name="Tian J."/>
            <person name="Zhou Y."/>
            <person name="Sheng Y."/>
            <person name="Liu T."/>
            <person name="Pan Y."/>
            <person name="Xia L."/>
            <person name="Li J."/>
            <person name="Zhao F."/>
            <person name="Cao W."/>
        </authorList>
    </citation>
    <scope>NUCLEOTIDE SEQUENCE</scope>
    <source>
        <strain evidence="1">Hyas-2018</strain>
    </source>
</reference>
<evidence type="ECO:0000313" key="2">
    <source>
        <dbReference type="Proteomes" id="UP000821845"/>
    </source>
</evidence>
<organism evidence="1 2">
    <name type="scientific">Hyalomma asiaticum</name>
    <name type="common">Tick</name>
    <dbReference type="NCBI Taxonomy" id="266040"/>
    <lineage>
        <taxon>Eukaryota</taxon>
        <taxon>Metazoa</taxon>
        <taxon>Ecdysozoa</taxon>
        <taxon>Arthropoda</taxon>
        <taxon>Chelicerata</taxon>
        <taxon>Arachnida</taxon>
        <taxon>Acari</taxon>
        <taxon>Parasitiformes</taxon>
        <taxon>Ixodida</taxon>
        <taxon>Ixodoidea</taxon>
        <taxon>Ixodidae</taxon>
        <taxon>Hyalomminae</taxon>
        <taxon>Hyalomma</taxon>
    </lineage>
</organism>
<comment type="caution">
    <text evidence="1">The sequence shown here is derived from an EMBL/GenBank/DDBJ whole genome shotgun (WGS) entry which is preliminary data.</text>
</comment>
<evidence type="ECO:0000313" key="1">
    <source>
        <dbReference type="EMBL" id="KAH6925017.1"/>
    </source>
</evidence>
<gene>
    <name evidence="1" type="ORF">HPB50_027169</name>
</gene>